<feature type="region of interest" description="Disordered" evidence="7">
    <location>
        <begin position="120"/>
        <end position="168"/>
    </location>
</feature>
<reference evidence="9" key="1">
    <citation type="submission" date="2019-09" db="EMBL/GenBank/DDBJ databases">
        <title>Draft genome information of white flower Hibiscus syriacus.</title>
        <authorList>
            <person name="Kim Y.-M."/>
        </authorList>
    </citation>
    <scope>NUCLEOTIDE SEQUENCE [LARGE SCALE GENOMIC DNA]</scope>
    <source>
        <strain evidence="9">YM2019G1</strain>
    </source>
</reference>
<evidence type="ECO:0000256" key="4">
    <source>
        <dbReference type="ARBA" id="ARBA00022989"/>
    </source>
</evidence>
<feature type="transmembrane region" description="Helical" evidence="6">
    <location>
        <begin position="467"/>
        <end position="493"/>
    </location>
</feature>
<keyword evidence="5 6" id="KW-0472">Membrane</keyword>
<dbReference type="PROSITE" id="PS50845">
    <property type="entry name" value="RETICULON"/>
    <property type="match status" value="1"/>
</dbReference>
<feature type="compositionally biased region" description="Acidic residues" evidence="7">
    <location>
        <begin position="148"/>
        <end position="160"/>
    </location>
</feature>
<feature type="transmembrane region" description="Helical" evidence="6">
    <location>
        <begin position="414"/>
        <end position="434"/>
    </location>
</feature>
<gene>
    <name evidence="9" type="ORF">F3Y22_tig00111402pilonHSYRG00119</name>
</gene>
<feature type="compositionally biased region" description="Low complexity" evidence="7">
    <location>
        <begin position="123"/>
        <end position="136"/>
    </location>
</feature>
<evidence type="ECO:0000313" key="9">
    <source>
        <dbReference type="EMBL" id="KAE8678697.1"/>
    </source>
</evidence>
<evidence type="ECO:0000256" key="5">
    <source>
        <dbReference type="ARBA" id="ARBA00023136"/>
    </source>
</evidence>
<comment type="caution">
    <text evidence="9">The sequence shown here is derived from an EMBL/GenBank/DDBJ whole genome shotgun (WGS) entry which is preliminary data.</text>
</comment>
<keyword evidence="2 6" id="KW-0812">Transmembrane</keyword>
<keyword evidence="10" id="KW-1185">Reference proteome</keyword>
<feature type="transmembrane region" description="Helical" evidence="6">
    <location>
        <begin position="340"/>
        <end position="359"/>
    </location>
</feature>
<dbReference type="Pfam" id="PF02453">
    <property type="entry name" value="Reticulon"/>
    <property type="match status" value="1"/>
</dbReference>
<evidence type="ECO:0000256" key="3">
    <source>
        <dbReference type="ARBA" id="ARBA00022824"/>
    </source>
</evidence>
<dbReference type="GO" id="GO:0005789">
    <property type="term" value="C:endoplasmic reticulum membrane"/>
    <property type="evidence" value="ECO:0007669"/>
    <property type="project" value="UniProtKB-SubCell"/>
</dbReference>
<name>A0A6A2YKG1_HIBSY</name>
<keyword evidence="3 6" id="KW-0256">Endoplasmic reticulum</keyword>
<evidence type="ECO:0000256" key="7">
    <source>
        <dbReference type="SAM" id="MobiDB-lite"/>
    </source>
</evidence>
<evidence type="ECO:0000256" key="2">
    <source>
        <dbReference type="ARBA" id="ARBA00022692"/>
    </source>
</evidence>
<dbReference type="AlphaFoldDB" id="A0A6A2YKG1"/>
<organism evidence="9 10">
    <name type="scientific">Hibiscus syriacus</name>
    <name type="common">Rose of Sharon</name>
    <dbReference type="NCBI Taxonomy" id="106335"/>
    <lineage>
        <taxon>Eukaryota</taxon>
        <taxon>Viridiplantae</taxon>
        <taxon>Streptophyta</taxon>
        <taxon>Embryophyta</taxon>
        <taxon>Tracheophyta</taxon>
        <taxon>Spermatophyta</taxon>
        <taxon>Magnoliopsida</taxon>
        <taxon>eudicotyledons</taxon>
        <taxon>Gunneridae</taxon>
        <taxon>Pentapetalae</taxon>
        <taxon>rosids</taxon>
        <taxon>malvids</taxon>
        <taxon>Malvales</taxon>
        <taxon>Malvaceae</taxon>
        <taxon>Malvoideae</taxon>
        <taxon>Hibiscus</taxon>
    </lineage>
</organism>
<comment type="subcellular location">
    <subcellularLocation>
        <location evidence="1 6">Endoplasmic reticulum membrane</location>
        <topology evidence="1 6">Multi-pass membrane protein</topology>
    </subcellularLocation>
</comment>
<dbReference type="EMBL" id="VEPZ02001331">
    <property type="protein sequence ID" value="KAE8678697.1"/>
    <property type="molecule type" value="Genomic_DNA"/>
</dbReference>
<feature type="transmembrane region" description="Helical" evidence="6">
    <location>
        <begin position="315"/>
        <end position="334"/>
    </location>
</feature>
<evidence type="ECO:0000313" key="10">
    <source>
        <dbReference type="Proteomes" id="UP000436088"/>
    </source>
</evidence>
<feature type="region of interest" description="Disordered" evidence="7">
    <location>
        <begin position="1"/>
        <end position="51"/>
    </location>
</feature>
<evidence type="ECO:0000259" key="8">
    <source>
        <dbReference type="PROSITE" id="PS50845"/>
    </source>
</evidence>
<dbReference type="InterPro" id="IPR044647">
    <property type="entry name" value="RTNLB17/18/21"/>
</dbReference>
<evidence type="ECO:0000256" key="1">
    <source>
        <dbReference type="ARBA" id="ARBA00004477"/>
    </source>
</evidence>
<accession>A0A6A2YKG1</accession>
<sequence length="602" mass="66893">MKSDGFKGGTMVFNGEEDNTNGEGNGGKRLSLKKGQTVGGGKRKKNENFVGFEKKNPTIQFARESVDGIKKTPIRVSNGRSSMELCKDLSLFVDNDINKTPFQIKKGAAKCVDMKKQRSGVLTRTGKTNGNGNEGNSVQLRRPKSEGNEDLGLDSIEENENNPFETDKNNEGLAVCQEKIISSCANNGDTVKSSPESLLLDDGDGVEDDEEFYEDQIEEEEEFEAGNENKSFDIKEMNVQDDKLAKIAINEVKSPEEKGSKFVNGVKKLSQFHNKTTTFSSTVNKQPPPVVKIATSVYTTPTKSKPFDLVMWRDISKSALIFGIGTFITISSSYTQDLNISFISVISYVGLVYLAAMFLHRSIICRGVMEIDESSCVVGEEAIWLLELFLPYLNEFLSKLKALFSGDPATTMKLALLLFVLARCGSSIAIWKMAKLGFFGVSIVPKLCSYSVTPSEMIAIIVVNKDYLFHCHFLVCLLGMVGWLKAFMLFVALRYYQHGGGVEADGDVPASEEAWEGPTGNQIKRARVLFQCPTRSSDRALPLQGNLQDCYRLERQHLELFKTVLSREYNTWLLRVSTDHAIGRYLNNYELGQNVLVCQCSC</sequence>
<keyword evidence="4 6" id="KW-1133">Transmembrane helix</keyword>
<feature type="domain" description="Reticulon" evidence="8">
    <location>
        <begin position="306"/>
        <end position="447"/>
    </location>
</feature>
<dbReference type="PANTHER" id="PTHR46626">
    <property type="entry name" value="RETICULON-LIKE PROTEIN B17"/>
    <property type="match status" value="1"/>
</dbReference>
<evidence type="ECO:0000256" key="6">
    <source>
        <dbReference type="RuleBase" id="RU363132"/>
    </source>
</evidence>
<feature type="region of interest" description="Disordered" evidence="7">
    <location>
        <begin position="187"/>
        <end position="206"/>
    </location>
</feature>
<dbReference type="Proteomes" id="UP000436088">
    <property type="component" value="Unassembled WGS sequence"/>
</dbReference>
<dbReference type="InterPro" id="IPR003388">
    <property type="entry name" value="Reticulon"/>
</dbReference>
<protein>
    <recommendedName>
        <fullName evidence="6">Reticulon-like protein</fullName>
    </recommendedName>
</protein>
<proteinExistence type="predicted"/>
<dbReference type="PANTHER" id="PTHR46626:SF1">
    <property type="entry name" value="RETICULON-LIKE PROTEIN B21"/>
    <property type="match status" value="1"/>
</dbReference>